<dbReference type="EMBL" id="JACOPF010000002">
    <property type="protein sequence ID" value="MBC5689645.1"/>
    <property type="molecule type" value="Genomic_DNA"/>
</dbReference>
<dbReference type="PROSITE" id="PS51100">
    <property type="entry name" value="PTS_EIIB_TYPE_3"/>
    <property type="match status" value="1"/>
</dbReference>
<dbReference type="AlphaFoldDB" id="A0A923LJX3"/>
<feature type="modified residue" description="Phosphocysteine; by EIIA" evidence="7">
    <location>
        <position position="8"/>
    </location>
</feature>
<evidence type="ECO:0000313" key="10">
    <source>
        <dbReference type="Proteomes" id="UP000652477"/>
    </source>
</evidence>
<keyword evidence="6" id="KW-0418">Kinase</keyword>
<dbReference type="RefSeq" id="WP_186876303.1">
    <property type="nucleotide sequence ID" value="NZ_JACOPF010000002.1"/>
</dbReference>
<dbReference type="InterPro" id="IPR051819">
    <property type="entry name" value="PTS_sugar-specific_EIIB"/>
</dbReference>
<dbReference type="GO" id="GO:0008982">
    <property type="term" value="F:protein-N(PI)-phosphohistidine-sugar phosphotransferase activity"/>
    <property type="evidence" value="ECO:0007669"/>
    <property type="project" value="InterPro"/>
</dbReference>
<keyword evidence="3 9" id="KW-0762">Sugar transport</keyword>
<dbReference type="GO" id="GO:0009401">
    <property type="term" value="P:phosphoenolpyruvate-dependent sugar phosphotransferase system"/>
    <property type="evidence" value="ECO:0007669"/>
    <property type="project" value="UniProtKB-KW"/>
</dbReference>
<dbReference type="Gene3D" id="3.40.50.2300">
    <property type="match status" value="1"/>
</dbReference>
<evidence type="ECO:0000256" key="4">
    <source>
        <dbReference type="ARBA" id="ARBA00022679"/>
    </source>
</evidence>
<keyword evidence="5" id="KW-0598">Phosphotransferase system</keyword>
<keyword evidence="4" id="KW-0808">Transferase</keyword>
<sequence>MKTVLLVCSFGMSTSFITKKMNDLAKEKNIPLMVYAKSENAIETELDKVDCILIGPQIAYLEEKIRQRVNGRVPVECVDATSFGRMNAAAILKQAIRMIKSQNN</sequence>
<protein>
    <submittedName>
        <fullName evidence="9">PTS sugar transporter subunit IIB</fullName>
    </submittedName>
</protein>
<evidence type="ECO:0000256" key="5">
    <source>
        <dbReference type="ARBA" id="ARBA00022683"/>
    </source>
</evidence>
<evidence type="ECO:0000256" key="2">
    <source>
        <dbReference type="ARBA" id="ARBA00022553"/>
    </source>
</evidence>
<dbReference type="CDD" id="cd05564">
    <property type="entry name" value="PTS_IIB_chitobiose_lichenan"/>
    <property type="match status" value="1"/>
</dbReference>
<keyword evidence="2" id="KW-0597">Phosphoprotein</keyword>
<dbReference type="InterPro" id="IPR003501">
    <property type="entry name" value="PTS_EIIB_2/3"/>
</dbReference>
<organism evidence="9 10">
    <name type="scientific">Mediterraneibacter hominis</name>
    <dbReference type="NCBI Taxonomy" id="2763054"/>
    <lineage>
        <taxon>Bacteria</taxon>
        <taxon>Bacillati</taxon>
        <taxon>Bacillota</taxon>
        <taxon>Clostridia</taxon>
        <taxon>Lachnospirales</taxon>
        <taxon>Lachnospiraceae</taxon>
        <taxon>Mediterraneibacter</taxon>
    </lineage>
</organism>
<evidence type="ECO:0000256" key="3">
    <source>
        <dbReference type="ARBA" id="ARBA00022597"/>
    </source>
</evidence>
<evidence type="ECO:0000256" key="6">
    <source>
        <dbReference type="ARBA" id="ARBA00022777"/>
    </source>
</evidence>
<gene>
    <name evidence="9" type="ORF">H8S37_12015</name>
</gene>
<dbReference type="InterPro" id="IPR013012">
    <property type="entry name" value="PTS_EIIB_3"/>
</dbReference>
<dbReference type="GO" id="GO:0016301">
    <property type="term" value="F:kinase activity"/>
    <property type="evidence" value="ECO:0007669"/>
    <property type="project" value="UniProtKB-KW"/>
</dbReference>
<dbReference type="PANTHER" id="PTHR34581:SF2">
    <property type="entry name" value="PTS SYSTEM N,N'-DIACETYLCHITOBIOSE-SPECIFIC EIIB COMPONENT"/>
    <property type="match status" value="1"/>
</dbReference>
<dbReference type="SUPFAM" id="SSF52794">
    <property type="entry name" value="PTS system IIB component-like"/>
    <property type="match status" value="1"/>
</dbReference>
<keyword evidence="1" id="KW-0813">Transport</keyword>
<reference evidence="9" key="1">
    <citation type="submission" date="2020-08" db="EMBL/GenBank/DDBJ databases">
        <title>Genome public.</title>
        <authorList>
            <person name="Liu C."/>
            <person name="Sun Q."/>
        </authorList>
    </citation>
    <scope>NUCLEOTIDE SEQUENCE</scope>
    <source>
        <strain evidence="9">NSJ-55</strain>
    </source>
</reference>
<accession>A0A923LJX3</accession>
<feature type="domain" description="PTS EIIB type-3" evidence="8">
    <location>
        <begin position="1"/>
        <end position="104"/>
    </location>
</feature>
<dbReference type="InterPro" id="IPR036095">
    <property type="entry name" value="PTS_EIIB-like_sf"/>
</dbReference>
<evidence type="ECO:0000259" key="8">
    <source>
        <dbReference type="PROSITE" id="PS51100"/>
    </source>
</evidence>
<dbReference type="Proteomes" id="UP000652477">
    <property type="component" value="Unassembled WGS sequence"/>
</dbReference>
<proteinExistence type="predicted"/>
<dbReference type="PANTHER" id="PTHR34581">
    <property type="entry name" value="PTS SYSTEM N,N'-DIACETYLCHITOBIOSE-SPECIFIC EIIB COMPONENT"/>
    <property type="match status" value="1"/>
</dbReference>
<evidence type="ECO:0000256" key="7">
    <source>
        <dbReference type="PROSITE-ProRule" id="PRU00423"/>
    </source>
</evidence>
<name>A0A923LJX3_9FIRM</name>
<keyword evidence="10" id="KW-1185">Reference proteome</keyword>
<evidence type="ECO:0000256" key="1">
    <source>
        <dbReference type="ARBA" id="ARBA00022448"/>
    </source>
</evidence>
<evidence type="ECO:0000313" key="9">
    <source>
        <dbReference type="EMBL" id="MBC5689645.1"/>
    </source>
</evidence>
<comment type="caution">
    <text evidence="9">The sequence shown here is derived from an EMBL/GenBank/DDBJ whole genome shotgun (WGS) entry which is preliminary data.</text>
</comment>
<dbReference type="Pfam" id="PF02302">
    <property type="entry name" value="PTS_IIB"/>
    <property type="match status" value="1"/>
</dbReference>